<proteinExistence type="predicted"/>
<dbReference type="GO" id="GO:0046872">
    <property type="term" value="F:metal ion binding"/>
    <property type="evidence" value="ECO:0007669"/>
    <property type="project" value="UniProtKB-KW"/>
</dbReference>
<dbReference type="EMBL" id="JALLAZ020001507">
    <property type="protein sequence ID" value="KAL3773812.1"/>
    <property type="molecule type" value="Genomic_DNA"/>
</dbReference>
<evidence type="ECO:0000256" key="4">
    <source>
        <dbReference type="ARBA" id="ARBA00023002"/>
    </source>
</evidence>
<dbReference type="PROSITE" id="PS51471">
    <property type="entry name" value="FE2OG_OXY"/>
    <property type="match status" value="1"/>
</dbReference>
<evidence type="ECO:0000256" key="5">
    <source>
        <dbReference type="ARBA" id="ARBA00023004"/>
    </source>
</evidence>
<evidence type="ECO:0000256" key="6">
    <source>
        <dbReference type="SAM" id="SignalP"/>
    </source>
</evidence>
<dbReference type="SMART" id="SM00702">
    <property type="entry name" value="P4Hc"/>
    <property type="match status" value="1"/>
</dbReference>
<name>A0ABD3NFV1_9STRA</name>
<feature type="signal peptide" evidence="6">
    <location>
        <begin position="1"/>
        <end position="34"/>
    </location>
</feature>
<dbReference type="FunFam" id="2.60.120.620:FF:000075">
    <property type="entry name" value="Predicted protein"/>
    <property type="match status" value="1"/>
</dbReference>
<dbReference type="InterPro" id="IPR006620">
    <property type="entry name" value="Pro_4_hyd_alph"/>
</dbReference>
<dbReference type="InterPro" id="IPR037140">
    <property type="entry name" value="VHL_beta_dom_sf"/>
</dbReference>
<keyword evidence="4" id="KW-0560">Oxidoreductase</keyword>
<dbReference type="PANTHER" id="PTHR10869">
    <property type="entry name" value="PROLYL 4-HYDROXYLASE ALPHA SUBUNIT"/>
    <property type="match status" value="1"/>
</dbReference>
<sequence length="504" mass="55900">MKPPPPPKALLSAMLLPFVLLLLLGTTSVVVVSAASSSPSARSINIMNESGRRVEVHWINPDDGSFVLQSTPDILNGASLNLNSYVGHNFEVRELPGKKTGVCAGEDQTCRVDRFTVKSTHDQVIIIADGISIEHTDSKTIANRSAKSLLDNCKVMAKSQLEADPQSALSILESMGTCVEKGVALEIERANEEIAFQAEVRRGMANLIENYTCADMTLNATEPKRTEYWQKRKVEVMIDRPSAKIHVIEDFLTPEECKAVEEQAAPLLHDATVADGMGGSKLTESRKAKQAGIKVHWDKEAEGDLIASLSRRVYDYVNHVLPFGIKENGQEDLMSIQYFGRGLDDEKPDRYMPHCDGDCNGLNFRTGQRMATIVMYCDIPEVGGQTRFRNSNVHVIPKKYAATFFSYIDPVTMKMDSGFTEHSGCPVLVGEKKIVTQWVRLGVDDENPWNSFNTREWWASFAFSFFGPPICLARSLRTAHFTFSAPKSCVFSSVGIKYTDAENQ</sequence>
<keyword evidence="6" id="KW-0732">Signal</keyword>
<dbReference type="Gene3D" id="2.60.40.780">
    <property type="entry name" value="von Hippel-Lindau disease tumour suppressor, beta domain"/>
    <property type="match status" value="1"/>
</dbReference>
<gene>
    <name evidence="8" type="ORF">ACHAW5_004105</name>
</gene>
<evidence type="ECO:0000256" key="3">
    <source>
        <dbReference type="ARBA" id="ARBA00022964"/>
    </source>
</evidence>
<keyword evidence="9" id="KW-1185">Reference proteome</keyword>
<evidence type="ECO:0000256" key="2">
    <source>
        <dbReference type="ARBA" id="ARBA00022723"/>
    </source>
</evidence>
<keyword evidence="3" id="KW-0223">Dioxygenase</keyword>
<keyword evidence="5" id="KW-0408">Iron</keyword>
<dbReference type="PANTHER" id="PTHR10869:SF226">
    <property type="entry name" value="PROLYL 4-HYDROXYLASE ALPHA SUBUNIT DOMAIN-CONTAINING PROTEIN"/>
    <property type="match status" value="1"/>
</dbReference>
<dbReference type="GO" id="GO:0051213">
    <property type="term" value="F:dioxygenase activity"/>
    <property type="evidence" value="ECO:0007669"/>
    <property type="project" value="UniProtKB-KW"/>
</dbReference>
<organism evidence="8 9">
    <name type="scientific">Stephanodiscus triporus</name>
    <dbReference type="NCBI Taxonomy" id="2934178"/>
    <lineage>
        <taxon>Eukaryota</taxon>
        <taxon>Sar</taxon>
        <taxon>Stramenopiles</taxon>
        <taxon>Ochrophyta</taxon>
        <taxon>Bacillariophyta</taxon>
        <taxon>Coscinodiscophyceae</taxon>
        <taxon>Thalassiosirophycidae</taxon>
        <taxon>Stephanodiscales</taxon>
        <taxon>Stephanodiscaceae</taxon>
        <taxon>Stephanodiscus</taxon>
    </lineage>
</organism>
<evidence type="ECO:0000256" key="1">
    <source>
        <dbReference type="ARBA" id="ARBA00001961"/>
    </source>
</evidence>
<keyword evidence="2" id="KW-0479">Metal-binding</keyword>
<dbReference type="Gene3D" id="2.60.120.620">
    <property type="entry name" value="q2cbj1_9rhob like domain"/>
    <property type="match status" value="1"/>
</dbReference>
<evidence type="ECO:0000313" key="8">
    <source>
        <dbReference type="EMBL" id="KAL3773812.1"/>
    </source>
</evidence>
<accession>A0ABD3NFV1</accession>
<reference evidence="8 9" key="1">
    <citation type="submission" date="2024-10" db="EMBL/GenBank/DDBJ databases">
        <title>Updated reference genomes for cyclostephanoid diatoms.</title>
        <authorList>
            <person name="Roberts W.R."/>
            <person name="Alverson A.J."/>
        </authorList>
    </citation>
    <scope>NUCLEOTIDE SEQUENCE [LARGE SCALE GENOMIC DNA]</scope>
    <source>
        <strain evidence="8 9">AJA276-08</strain>
    </source>
</reference>
<protein>
    <recommendedName>
        <fullName evidence="7">Fe2OG dioxygenase domain-containing protein</fullName>
    </recommendedName>
</protein>
<evidence type="ECO:0000313" key="9">
    <source>
        <dbReference type="Proteomes" id="UP001530315"/>
    </source>
</evidence>
<dbReference type="Proteomes" id="UP001530315">
    <property type="component" value="Unassembled WGS sequence"/>
</dbReference>
<comment type="caution">
    <text evidence="8">The sequence shown here is derived from an EMBL/GenBank/DDBJ whole genome shotgun (WGS) entry which is preliminary data.</text>
</comment>
<feature type="chain" id="PRO_5044751684" description="Fe2OG dioxygenase domain-containing protein" evidence="6">
    <location>
        <begin position="35"/>
        <end position="504"/>
    </location>
</feature>
<evidence type="ECO:0000259" key="7">
    <source>
        <dbReference type="PROSITE" id="PS51471"/>
    </source>
</evidence>
<dbReference type="InterPro" id="IPR045054">
    <property type="entry name" value="P4HA-like"/>
</dbReference>
<feature type="domain" description="Fe2OG dioxygenase" evidence="7">
    <location>
        <begin position="332"/>
        <end position="441"/>
    </location>
</feature>
<dbReference type="AlphaFoldDB" id="A0ABD3NFV1"/>
<dbReference type="InterPro" id="IPR005123">
    <property type="entry name" value="Oxoglu/Fe-dep_dioxygenase_dom"/>
</dbReference>
<comment type="cofactor">
    <cofactor evidence="1">
        <name>L-ascorbate</name>
        <dbReference type="ChEBI" id="CHEBI:38290"/>
    </cofactor>
</comment>